<dbReference type="AlphaFoldDB" id="A0A090N2S6"/>
<dbReference type="RefSeq" id="XP_022838278.1">
    <property type="nucleotide sequence ID" value="XM_022985397.1"/>
</dbReference>
<evidence type="ECO:0000259" key="12">
    <source>
        <dbReference type="PROSITE" id="PS51192"/>
    </source>
</evidence>
<keyword evidence="5 11" id="KW-0067">ATP-binding</keyword>
<dbReference type="Pfam" id="PF01043">
    <property type="entry name" value="SecA_PP_bind"/>
    <property type="match status" value="1"/>
</dbReference>
<evidence type="ECO:0000313" key="14">
    <source>
        <dbReference type="EMBL" id="CEF96753.1"/>
    </source>
</evidence>
<reference evidence="15" key="1">
    <citation type="journal article" date="2006" name="Proc. Natl. Acad. Sci. U.S.A.">
        <title>Genome analysis of the smallest free-living eukaryote Ostreococcus tauri unveils many unique features.</title>
        <authorList>
            <person name="Derelle E."/>
            <person name="Ferraz C."/>
            <person name="Rombauts S."/>
            <person name="Rouze P."/>
            <person name="Worden A.Z."/>
            <person name="Robbens S."/>
            <person name="Partensky F."/>
            <person name="Degroeve S."/>
            <person name="Echeynie S."/>
            <person name="Cooke R."/>
            <person name="Saeys Y."/>
            <person name="Wuyts J."/>
            <person name="Jabbari K."/>
            <person name="Bowler C."/>
            <person name="Panaud O."/>
            <person name="Piegu B."/>
            <person name="Ball S.G."/>
            <person name="Ral J.-P."/>
            <person name="Bouget F.-Y."/>
            <person name="Piganeau G."/>
            <person name="De Baets B."/>
            <person name="Picard A."/>
            <person name="Delseny M."/>
            <person name="Demaille J."/>
            <person name="Van de Peer Y."/>
            <person name="Moreau H."/>
        </authorList>
    </citation>
    <scope>NUCLEOTIDE SEQUENCE [LARGE SCALE GENOMIC DNA]</scope>
    <source>
        <strain evidence="15">OTTH 0595 / CCAP 157/2 / RCC745</strain>
    </source>
</reference>
<accession>A0A090N2S6</accession>
<dbReference type="PROSITE" id="PS51196">
    <property type="entry name" value="SECA_MOTOR_DEAD"/>
    <property type="match status" value="1"/>
</dbReference>
<dbReference type="InterPro" id="IPR027417">
    <property type="entry name" value="P-loop_NTPase"/>
</dbReference>
<dbReference type="InterPro" id="IPR036670">
    <property type="entry name" value="SecA_X-link_sf"/>
</dbReference>
<proteinExistence type="inferred from homology"/>
<evidence type="ECO:0000256" key="4">
    <source>
        <dbReference type="ARBA" id="ARBA00022741"/>
    </source>
</evidence>
<dbReference type="Gene3D" id="1.10.3060.10">
    <property type="entry name" value="Helical scaffold and wing domains of SecA"/>
    <property type="match status" value="2"/>
</dbReference>
<dbReference type="InterPro" id="IPR044722">
    <property type="entry name" value="SecA_SF2_C"/>
</dbReference>
<comment type="similarity">
    <text evidence="2 11">Belongs to the SecA family.</text>
</comment>
<evidence type="ECO:0000259" key="13">
    <source>
        <dbReference type="PROSITE" id="PS51196"/>
    </source>
</evidence>
<feature type="domain" description="SecA family profile" evidence="13">
    <location>
        <begin position="51"/>
        <end position="755"/>
    </location>
</feature>
<dbReference type="GO" id="GO:0009941">
    <property type="term" value="C:chloroplast envelope"/>
    <property type="evidence" value="ECO:0007669"/>
    <property type="project" value="TreeGrafter"/>
</dbReference>
<dbReference type="PROSITE" id="PS01312">
    <property type="entry name" value="SECA"/>
    <property type="match status" value="1"/>
</dbReference>
<dbReference type="SUPFAM" id="SSF52540">
    <property type="entry name" value="P-loop containing nucleoside triphosphate hydrolases"/>
    <property type="match status" value="2"/>
</dbReference>
<dbReference type="OrthoDB" id="27934at2759"/>
<evidence type="ECO:0000256" key="6">
    <source>
        <dbReference type="ARBA" id="ARBA00022927"/>
    </source>
</evidence>
<dbReference type="Gene3D" id="3.40.50.300">
    <property type="entry name" value="P-loop containing nucleotide triphosphate hydrolases"/>
    <property type="match status" value="2"/>
</dbReference>
<dbReference type="EMBL" id="CAID01000001">
    <property type="protein sequence ID" value="CEF96753.1"/>
    <property type="molecule type" value="Genomic_DNA"/>
</dbReference>
<dbReference type="STRING" id="70448.A0A090N2S6"/>
<dbReference type="HAMAP" id="MF_01382">
    <property type="entry name" value="SecA"/>
    <property type="match status" value="1"/>
</dbReference>
<dbReference type="PANTHER" id="PTHR30612">
    <property type="entry name" value="SECA INNER MEMBRANE COMPONENT OF SEC PROTEIN SECRETION SYSTEM"/>
    <property type="match status" value="1"/>
</dbReference>
<evidence type="ECO:0000256" key="3">
    <source>
        <dbReference type="ARBA" id="ARBA00022448"/>
    </source>
</evidence>
<dbReference type="GO" id="GO:0016464">
    <property type="term" value="F:chloroplast protein-transporting ATPase activity"/>
    <property type="evidence" value="ECO:0007669"/>
    <property type="project" value="UniProtKB-EC"/>
</dbReference>
<evidence type="ECO:0000256" key="5">
    <source>
        <dbReference type="ARBA" id="ARBA00022840"/>
    </source>
</evidence>
<dbReference type="Gene3D" id="3.90.1440.10">
    <property type="entry name" value="SecA, preprotein cross-linking domain"/>
    <property type="match status" value="1"/>
</dbReference>
<keyword evidence="9" id="KW-0472">Membrane</keyword>
<evidence type="ECO:0000313" key="15">
    <source>
        <dbReference type="Proteomes" id="UP000009170"/>
    </source>
</evidence>
<dbReference type="FunFam" id="3.90.1440.10:FF:000003">
    <property type="entry name" value="Preprotein translocase SecA subunit"/>
    <property type="match status" value="1"/>
</dbReference>
<dbReference type="InterPro" id="IPR000185">
    <property type="entry name" value="SecA"/>
</dbReference>
<dbReference type="SUPFAM" id="SSF81767">
    <property type="entry name" value="Pre-protein crosslinking domain of SecA"/>
    <property type="match status" value="1"/>
</dbReference>
<evidence type="ECO:0000256" key="1">
    <source>
        <dbReference type="ARBA" id="ARBA00004170"/>
    </source>
</evidence>
<dbReference type="PRINTS" id="PR00906">
    <property type="entry name" value="SECA"/>
</dbReference>
<evidence type="ECO:0000256" key="2">
    <source>
        <dbReference type="ARBA" id="ARBA00007650"/>
    </source>
</evidence>
<gene>
    <name evidence="14" type="ORF">OT_ostta01g04100</name>
</gene>
<keyword evidence="7" id="KW-1278">Translocase</keyword>
<dbReference type="SMART" id="SM00957">
    <property type="entry name" value="SecA_DEAD"/>
    <property type="match status" value="1"/>
</dbReference>
<comment type="subcellular location">
    <subcellularLocation>
        <location evidence="1">Membrane</location>
        <topology evidence="1">Peripheral membrane protein</topology>
    </subcellularLocation>
</comment>
<dbReference type="SMART" id="SM00958">
    <property type="entry name" value="SecA_PP_bind"/>
    <property type="match status" value="1"/>
</dbReference>
<keyword evidence="6 11" id="KW-0653">Protein transport</keyword>
<dbReference type="GeneID" id="9834914"/>
<dbReference type="Pfam" id="PF21090">
    <property type="entry name" value="P-loop_SecA"/>
    <property type="match status" value="1"/>
</dbReference>
<dbReference type="FunCoup" id="A0A090N2S6">
    <property type="interactions" value="6"/>
</dbReference>
<dbReference type="Proteomes" id="UP000009170">
    <property type="component" value="Unassembled WGS sequence"/>
</dbReference>
<evidence type="ECO:0000256" key="10">
    <source>
        <dbReference type="ARBA" id="ARBA00034043"/>
    </source>
</evidence>
<dbReference type="Pfam" id="PF07517">
    <property type="entry name" value="SecA_DEAD"/>
    <property type="match status" value="1"/>
</dbReference>
<dbReference type="GO" id="GO:0017038">
    <property type="term" value="P:protein import"/>
    <property type="evidence" value="ECO:0007669"/>
    <property type="project" value="InterPro"/>
</dbReference>
<dbReference type="InterPro" id="IPR011115">
    <property type="entry name" value="SecA_DEAD"/>
</dbReference>
<organism evidence="14 15">
    <name type="scientific">Ostreococcus tauri</name>
    <name type="common">Marine green alga</name>
    <dbReference type="NCBI Taxonomy" id="70448"/>
    <lineage>
        <taxon>Eukaryota</taxon>
        <taxon>Viridiplantae</taxon>
        <taxon>Chlorophyta</taxon>
        <taxon>Mamiellophyceae</taxon>
        <taxon>Mamiellales</taxon>
        <taxon>Bathycoccaceae</taxon>
        <taxon>Ostreococcus</taxon>
    </lineage>
</organism>
<dbReference type="GO" id="GO:0016020">
    <property type="term" value="C:membrane"/>
    <property type="evidence" value="ECO:0007669"/>
    <property type="project" value="UniProtKB-SubCell"/>
</dbReference>
<dbReference type="CDD" id="cd17928">
    <property type="entry name" value="DEXDc_SecA"/>
    <property type="match status" value="1"/>
</dbReference>
<dbReference type="SUPFAM" id="SSF81886">
    <property type="entry name" value="Helical scaffold and wing domains of SecA"/>
    <property type="match status" value="2"/>
</dbReference>
<dbReference type="Pfam" id="PF07516">
    <property type="entry name" value="SecA_SW"/>
    <property type="match status" value="1"/>
</dbReference>
<dbReference type="InterPro" id="IPR036266">
    <property type="entry name" value="SecA_Wing/Scaffold_sf"/>
</dbReference>
<keyword evidence="15" id="KW-1185">Reference proteome</keyword>
<dbReference type="InterPro" id="IPR014001">
    <property type="entry name" value="Helicase_ATP-bd"/>
</dbReference>
<dbReference type="PROSITE" id="PS51192">
    <property type="entry name" value="HELICASE_ATP_BIND_1"/>
    <property type="match status" value="1"/>
</dbReference>
<dbReference type="GO" id="GO:0006886">
    <property type="term" value="P:intracellular protein transport"/>
    <property type="evidence" value="ECO:0007669"/>
    <property type="project" value="InterPro"/>
</dbReference>
<dbReference type="InterPro" id="IPR011130">
    <property type="entry name" value="SecA_preprotein_X-link_dom"/>
</dbReference>
<comment type="catalytic activity">
    <reaction evidence="10">
        <text>ATP + H2O + chloroplast-proteinSide 1 = ADP + phosphate + chloroplast-proteinSide 2.</text>
        <dbReference type="EC" id="7.4.2.4"/>
    </reaction>
</comment>
<sequence>MRQNSRSFRPRALTSITSFDDDELALSDDDDTTRGDSRRSSTSRAVTAARRFEFARAGEGDDALMATLRRRVVEPIRALDATMEALSDDELRMRTAEFRERLKKGETLDDVLVEAFATVREASKRELGLTHFDVQLIGGALLHDGWVAEMSTGEGKTLVATLPAYLNALEGKGVHVVTVNDYLAARDAAEMGRIYRFLGLTVGVIQSDMEPAERQLAYACDITYVTNTEIGFDYLRDNMANAADDMVVLMRPFNFAIVDEVDSVLIDEGRNPLLITGVGEVNDDDMYRTAAKVAEHLIVGRDFKVVLKEKSAELTDEGMSRAEMMLQVDDLWDAQNPMGKYVLLAVKAKALFIKDVDYIVRDGKVIIVDPSTGRVQPNRRWNDNLHQAVEAKEGVEINGENSIIASISYQCLFKLYKKLSGMTGTAATESEEFYTTYGLGVASVPTNKPNLRIDSPTALFLKSSPRWYAVADLILNCHLDGRPVLVGTTSVENSELLSAILDAYVWETPDGRKIEGIPHELLNARPQYAAREAEIVSQAGRQYAVTISTNMAGRGTDILLGGSAHGLANRALKDKLWPYLVENGEVDEAAVLMHVNLSPITEQALQQAELVARASVMTAGSLDAEQADKLFVDALVQAEEWLRRDIDPTFPNDVEVLIKSIYTAAYAVLRDCQAQCEAEREVVRKVGGLQVIGTSIHDSRRVDNQLRGRAGRQGDPGSTIFCVSAEDELLQTYCPGWGNQNLWMFAGVDENAPIFSDMVDRQLRSVQKQIEDYLASGRQSTFDSDMVLDSQREAVYKLRRQILLSSQSSLRKRLFKYMGQLVDDACERAGVSGGVSPKKWDFDRLIRELRLVFIGRMDHWLSMTRKPLSDDPHYLPGVTAADIKRAVIQDESLPVPRPMPPLTVPPAMAKAAICGVLVEIPDGHDSKFVQDTEPEASDEALMERLAERLAPPSGVEFSQEYIKRWSKGWHARKARGLRSYLTEAAVQMYLDRFARLAAQDYDRTELEDVERLWALRAVDTLWQQHLAQMEVLRTSVQVRSFGHLDPKDEFRIDGARAFVSLVEGIREDMVKNIFYFVGASVEPITDFDREERGQVESDGEPTEA</sequence>
<protein>
    <recommendedName>
        <fullName evidence="11">Protein translocase subunit SecA</fullName>
    </recommendedName>
</protein>
<evidence type="ECO:0000256" key="8">
    <source>
        <dbReference type="ARBA" id="ARBA00023010"/>
    </source>
</evidence>
<evidence type="ECO:0000256" key="7">
    <source>
        <dbReference type="ARBA" id="ARBA00022967"/>
    </source>
</evidence>
<dbReference type="GO" id="GO:0005524">
    <property type="term" value="F:ATP binding"/>
    <property type="evidence" value="ECO:0007669"/>
    <property type="project" value="UniProtKB-KW"/>
</dbReference>
<dbReference type="InterPro" id="IPR020937">
    <property type="entry name" value="SecA_CS"/>
</dbReference>
<dbReference type="InterPro" id="IPR011116">
    <property type="entry name" value="SecA_Wing/Scaffold"/>
</dbReference>
<keyword evidence="3 11" id="KW-0813">Transport</keyword>
<dbReference type="InterPro" id="IPR014018">
    <property type="entry name" value="SecA_motor_DEAD"/>
</dbReference>
<dbReference type="GO" id="GO:0006605">
    <property type="term" value="P:protein targeting"/>
    <property type="evidence" value="ECO:0007669"/>
    <property type="project" value="InterPro"/>
</dbReference>
<dbReference type="PANTHER" id="PTHR30612:SF11">
    <property type="entry name" value="PROTEIN TRANSLOCASE SUBUNIT SECA2, CHLOROPLASTIC"/>
    <property type="match status" value="1"/>
</dbReference>
<comment type="caution">
    <text evidence="14">The sequence shown here is derived from an EMBL/GenBank/DDBJ whole genome shotgun (WGS) entry which is preliminary data.</text>
</comment>
<dbReference type="KEGG" id="ota:OT_ostta01g04100"/>
<name>A0A090N2S6_OSTTA</name>
<evidence type="ECO:0000256" key="9">
    <source>
        <dbReference type="ARBA" id="ARBA00023136"/>
    </source>
</evidence>
<keyword evidence="4 11" id="KW-0547">Nucleotide-binding</keyword>
<reference evidence="14 15" key="2">
    <citation type="journal article" date="2014" name="BMC Genomics">
        <title>An improved genome of the model marine alga Ostreococcus tauri unfolds by assessing Illumina de novo assemblies.</title>
        <authorList>
            <person name="Blanc-Mathieu R."/>
            <person name="Verhelst B."/>
            <person name="Derelle E."/>
            <person name="Rombauts S."/>
            <person name="Bouget F.Y."/>
            <person name="Carre I."/>
            <person name="Chateau A."/>
            <person name="Eyre-Walker A."/>
            <person name="Grimsley N."/>
            <person name="Moreau H."/>
            <person name="Piegu B."/>
            <person name="Rivals E."/>
            <person name="Schackwitz W."/>
            <person name="Van de Peer Y."/>
            <person name="Piganeau G."/>
        </authorList>
    </citation>
    <scope>NUCLEOTIDE SEQUENCE [LARGE SCALE GENOMIC DNA]</scope>
    <source>
        <strain evidence="15">OTTH 0595 / CCAP 157/2 / RCC745</strain>
    </source>
</reference>
<dbReference type="InParanoid" id="A0A090N2S6"/>
<evidence type="ECO:0000256" key="11">
    <source>
        <dbReference type="RuleBase" id="RU003874"/>
    </source>
</evidence>
<feature type="domain" description="Helicase ATP-binding" evidence="12">
    <location>
        <begin position="137"/>
        <end position="297"/>
    </location>
</feature>
<dbReference type="NCBIfam" id="TIGR00963">
    <property type="entry name" value="secA"/>
    <property type="match status" value="1"/>
</dbReference>
<keyword evidence="8 11" id="KW-0811">Translocation</keyword>